<gene>
    <name evidence="2" type="ORF">ILYODFUR_036628</name>
</gene>
<sequence>MDPMVTLSTGQLCICAFFPVPVVSLLFSSYSRLAMEISDIPAMNIGAERTVLWIIKILKLRGLEEGFRMLKSVQQVPGAKVIRWHKDLKTELWELVNYLN</sequence>
<evidence type="ECO:0000313" key="2">
    <source>
        <dbReference type="EMBL" id="MEQ2246265.1"/>
    </source>
</evidence>
<proteinExistence type="predicted"/>
<name>A0ABV0UMD8_9TELE</name>
<evidence type="ECO:0000256" key="1">
    <source>
        <dbReference type="SAM" id="Phobius"/>
    </source>
</evidence>
<accession>A0ABV0UMD8</accession>
<organism evidence="2 3">
    <name type="scientific">Ilyodon furcidens</name>
    <name type="common">goldbreast splitfin</name>
    <dbReference type="NCBI Taxonomy" id="33524"/>
    <lineage>
        <taxon>Eukaryota</taxon>
        <taxon>Metazoa</taxon>
        <taxon>Chordata</taxon>
        <taxon>Craniata</taxon>
        <taxon>Vertebrata</taxon>
        <taxon>Euteleostomi</taxon>
        <taxon>Actinopterygii</taxon>
        <taxon>Neopterygii</taxon>
        <taxon>Teleostei</taxon>
        <taxon>Neoteleostei</taxon>
        <taxon>Acanthomorphata</taxon>
        <taxon>Ovalentaria</taxon>
        <taxon>Atherinomorphae</taxon>
        <taxon>Cyprinodontiformes</taxon>
        <taxon>Goodeidae</taxon>
        <taxon>Ilyodon</taxon>
    </lineage>
</organism>
<evidence type="ECO:0000313" key="3">
    <source>
        <dbReference type="Proteomes" id="UP001482620"/>
    </source>
</evidence>
<reference evidence="2 3" key="1">
    <citation type="submission" date="2021-06" db="EMBL/GenBank/DDBJ databases">
        <authorList>
            <person name="Palmer J.M."/>
        </authorList>
    </citation>
    <scope>NUCLEOTIDE SEQUENCE [LARGE SCALE GENOMIC DNA]</scope>
    <source>
        <strain evidence="3">if_2019</strain>
        <tissue evidence="2">Muscle</tissue>
    </source>
</reference>
<comment type="caution">
    <text evidence="2">The sequence shown here is derived from an EMBL/GenBank/DDBJ whole genome shotgun (WGS) entry which is preliminary data.</text>
</comment>
<protein>
    <submittedName>
        <fullName evidence="2">Uncharacterized protein</fullName>
    </submittedName>
</protein>
<keyword evidence="3" id="KW-1185">Reference proteome</keyword>
<dbReference type="EMBL" id="JAHRIQ010077071">
    <property type="protein sequence ID" value="MEQ2246265.1"/>
    <property type="molecule type" value="Genomic_DNA"/>
</dbReference>
<keyword evidence="1" id="KW-1133">Transmembrane helix</keyword>
<dbReference type="Proteomes" id="UP001482620">
    <property type="component" value="Unassembled WGS sequence"/>
</dbReference>
<keyword evidence="1" id="KW-0472">Membrane</keyword>
<feature type="transmembrane region" description="Helical" evidence="1">
    <location>
        <begin position="6"/>
        <end position="27"/>
    </location>
</feature>
<keyword evidence="1" id="KW-0812">Transmembrane</keyword>